<proteinExistence type="predicted"/>
<keyword evidence="2" id="KW-1185">Reference proteome</keyword>
<reference evidence="1 2" key="1">
    <citation type="submission" date="2016-10" db="EMBL/GenBank/DDBJ databases">
        <authorList>
            <person name="de Groot N.N."/>
        </authorList>
    </citation>
    <scope>NUCLEOTIDE SEQUENCE [LARGE SCALE GENOMIC DNA]</scope>
    <source>
        <strain evidence="1 2">DSM 19548</strain>
    </source>
</reference>
<evidence type="ECO:0000313" key="1">
    <source>
        <dbReference type="EMBL" id="SFD20262.1"/>
    </source>
</evidence>
<dbReference type="Proteomes" id="UP000198728">
    <property type="component" value="Unassembled WGS sequence"/>
</dbReference>
<gene>
    <name evidence="1" type="ORF">SAMN04488094_12015</name>
</gene>
<dbReference type="AlphaFoldDB" id="A0A1I1QE56"/>
<dbReference type="EMBL" id="FOLG01000020">
    <property type="protein sequence ID" value="SFD20262.1"/>
    <property type="molecule type" value="Genomic_DNA"/>
</dbReference>
<evidence type="ECO:0000313" key="2">
    <source>
        <dbReference type="Proteomes" id="UP000198728"/>
    </source>
</evidence>
<dbReference type="OrthoDB" id="7873178at2"/>
<organism evidence="1 2">
    <name type="scientific">Tropicimonas isoalkanivorans</name>
    <dbReference type="NCBI Taxonomy" id="441112"/>
    <lineage>
        <taxon>Bacteria</taxon>
        <taxon>Pseudomonadati</taxon>
        <taxon>Pseudomonadota</taxon>
        <taxon>Alphaproteobacteria</taxon>
        <taxon>Rhodobacterales</taxon>
        <taxon>Roseobacteraceae</taxon>
        <taxon>Tropicimonas</taxon>
    </lineage>
</organism>
<accession>A0A1I1QE56</accession>
<dbReference type="STRING" id="441112.SAMN04488094_12015"/>
<protein>
    <submittedName>
        <fullName evidence="1">Uncharacterized protein</fullName>
    </submittedName>
</protein>
<dbReference type="RefSeq" id="WP_093362780.1">
    <property type="nucleotide sequence ID" value="NZ_FOLG01000020.1"/>
</dbReference>
<sequence>MTQALTAEDQSKDRFFASLAKIAESMVEEHGKDFATGALILAAQWVAENRIGGEKDPMH</sequence>
<name>A0A1I1QE56_9RHOB</name>